<feature type="domain" description="T6SS Phospholipase effector Tle1-like catalytic" evidence="1">
    <location>
        <begin position="18"/>
        <end position="311"/>
    </location>
</feature>
<evidence type="ECO:0000313" key="2">
    <source>
        <dbReference type="EMBL" id="KAL0632596.1"/>
    </source>
</evidence>
<dbReference type="PANTHER" id="PTHR33840">
    <property type="match status" value="1"/>
</dbReference>
<dbReference type="InterPro" id="IPR018712">
    <property type="entry name" value="Tle1-like_cat"/>
</dbReference>
<dbReference type="EMBL" id="JBBBZM010000161">
    <property type="protein sequence ID" value="KAL0632596.1"/>
    <property type="molecule type" value="Genomic_DNA"/>
</dbReference>
<name>A0ABR3G9V2_9PEZI</name>
<protein>
    <recommendedName>
        <fullName evidence="1">T6SS Phospholipase effector Tle1-like catalytic domain-containing protein</fullName>
    </recommendedName>
</protein>
<dbReference type="PANTHER" id="PTHR33840:SF1">
    <property type="entry name" value="TLE1 PHOSPHOLIPASE DOMAIN-CONTAINING PROTEIN"/>
    <property type="match status" value="1"/>
</dbReference>
<evidence type="ECO:0000259" key="1">
    <source>
        <dbReference type="Pfam" id="PF09994"/>
    </source>
</evidence>
<gene>
    <name evidence="2" type="ORF">Q9L58_008527</name>
</gene>
<comment type="caution">
    <text evidence="2">The sequence shown here is derived from an EMBL/GenBank/DDBJ whole genome shotgun (WGS) entry which is preliminary data.</text>
</comment>
<dbReference type="Pfam" id="PF09994">
    <property type="entry name" value="T6SS_Tle1-like_cat"/>
    <property type="match status" value="1"/>
</dbReference>
<dbReference type="Proteomes" id="UP001447188">
    <property type="component" value="Unassembled WGS sequence"/>
</dbReference>
<organism evidence="2 3">
    <name type="scientific">Discina gigas</name>
    <dbReference type="NCBI Taxonomy" id="1032678"/>
    <lineage>
        <taxon>Eukaryota</taxon>
        <taxon>Fungi</taxon>
        <taxon>Dikarya</taxon>
        <taxon>Ascomycota</taxon>
        <taxon>Pezizomycotina</taxon>
        <taxon>Pezizomycetes</taxon>
        <taxon>Pezizales</taxon>
        <taxon>Discinaceae</taxon>
        <taxon>Discina</taxon>
    </lineage>
</organism>
<keyword evidence="3" id="KW-1185">Reference proteome</keyword>
<proteinExistence type="predicted"/>
<dbReference type="Gene3D" id="3.40.50.300">
    <property type="entry name" value="P-loop containing nucleotide triphosphate hydrolases"/>
    <property type="match status" value="1"/>
</dbReference>
<dbReference type="SUPFAM" id="SSF52540">
    <property type="entry name" value="P-loop containing nucleoside triphosphate hydrolases"/>
    <property type="match status" value="1"/>
</dbReference>
<sequence>MALFCKPATKNVDNLPVRLILCIDGTGDTAKGSFNATTGAIAGGEDSIRTIFNLSQEGVVTDPTGKKAFQFVQYFEGVGTVGAGADAGVMTKAVALFDAATGNGYLDIIRNVYKVCCRKLQHGDQNEIFIFGFSRGAFISRALASFMQYVGLIKEEFLDKDEKKEDLFKAKFHLLLARYRDLTRKPLFGKKAPMTSRSKDLLPFCMPAPHVRLVGAFDTVKTVIPLPLTNSLFNKEPSIDFEMDAPGIVDHFRHALALNESRTLFTPDLWKADASTGSSYLEAWFFGFHHDIGGGDDVQGLALWPLQWILHAAREFGLVLDPSVDPYDTLFAGEDNTVETPLDIAMQMYDMIQHHTTGKWGLRLNEPHSYLEPNPRNYFQYLTELPAKLMPKSKVFLHPSAYLIFDVSSAFRIQVYGWRYFRSFLRDRYVALPQTTVPWWEKQTVASILKEFSSVRHLNLLVYGRAGTGKSAMIGAMFGKVIDVKPGRDINTPLLIPGNDGVRVYSSDGFGKTGNDDRASVEKFLSEHATNTDIESQIHAVWYFHDCSDPKIASSDKEFLSLEFGDIPVMVILKGEEKLKDEIRADHVGADAGVADLDALAKFNEAIEKKKKDMDKLKDVTYIQARNKTETPKNLLKAMTVHIHTEAIQIALIKAQRIEVKPMIALATEESIRAYAIWHTFTFGGGKQIKFNRSKNPDGATLSAVLMEPVLSTFNIRFAGDTGLIMRTIGSMWSSLDKYKPTMWDETIPGDLILLCTIDTIIVMTHALCHQQVGGKVKVVTDYARPLSADDIGSACTWYTAPKQNIQTETHARIRALLAPDFKPKDKSMASLQMKLIETVELQSGMAEAATGFIGRTIASFWGK</sequence>
<accession>A0ABR3G9V2</accession>
<dbReference type="InterPro" id="IPR027417">
    <property type="entry name" value="P-loop_NTPase"/>
</dbReference>
<evidence type="ECO:0000313" key="3">
    <source>
        <dbReference type="Proteomes" id="UP001447188"/>
    </source>
</evidence>
<reference evidence="2 3" key="1">
    <citation type="submission" date="2024-02" db="EMBL/GenBank/DDBJ databases">
        <title>Discinaceae phylogenomics.</title>
        <authorList>
            <person name="Dirks A.C."/>
            <person name="James T.Y."/>
        </authorList>
    </citation>
    <scope>NUCLEOTIDE SEQUENCE [LARGE SCALE GENOMIC DNA]</scope>
    <source>
        <strain evidence="2 3">ACD0624</strain>
    </source>
</reference>